<dbReference type="SUPFAM" id="SSF55961">
    <property type="entry name" value="Bet v1-like"/>
    <property type="match status" value="1"/>
</dbReference>
<gene>
    <name evidence="1" type="ORF">SFRA_021735</name>
</gene>
<evidence type="ECO:0000313" key="1">
    <source>
        <dbReference type="EMBL" id="RKM93136.1"/>
    </source>
</evidence>
<dbReference type="Proteomes" id="UP000028058">
    <property type="component" value="Unassembled WGS sequence"/>
</dbReference>
<organism evidence="1 2">
    <name type="scientific">Streptomyces xinghaiensis</name>
    <dbReference type="NCBI Taxonomy" id="1038928"/>
    <lineage>
        <taxon>Bacteria</taxon>
        <taxon>Bacillati</taxon>
        <taxon>Actinomycetota</taxon>
        <taxon>Actinomycetes</taxon>
        <taxon>Kitasatosporales</taxon>
        <taxon>Streptomycetaceae</taxon>
        <taxon>Streptomyces</taxon>
    </lineage>
</organism>
<dbReference type="RefSeq" id="WP_043466920.1">
    <property type="nucleotide sequence ID" value="NZ_CP134822.1"/>
</dbReference>
<dbReference type="OrthoDB" id="4823586at2"/>
<sequence length="147" mass="16011">MALFRITRRTPLPAGEAWRRVTDWERHADHVPLTRITVAPPPPAPTRPGTVFTARTGVGRAAFADPMEVVVWEPPGPGRPGRCRMEKRGRVVTGWAGIEVRAHGTGSEVVWSEDLSVTGLPRLLDRPTALAGRLLFGRVIARLLAAG</sequence>
<reference evidence="1 2" key="1">
    <citation type="journal article" date="2014" name="Genome Announc.">
        <title>Draft Genome Sequence of Streptomyces fradiae ATCC 19609, a Strain Highly Sensitive to Antibiotics.</title>
        <authorList>
            <person name="Bekker O.B."/>
            <person name="Klimina K.M."/>
            <person name="Vatlin A.A."/>
            <person name="Zakharevich N.V."/>
            <person name="Kasianov A.S."/>
            <person name="Danilenko V.N."/>
        </authorList>
    </citation>
    <scope>NUCLEOTIDE SEQUENCE [LARGE SCALE GENOMIC DNA]</scope>
    <source>
        <strain evidence="1 2">ATCC 19609</strain>
    </source>
</reference>
<name>A0A3R7FQ53_9ACTN</name>
<keyword evidence="2" id="KW-1185">Reference proteome</keyword>
<dbReference type="AlphaFoldDB" id="A0A3R7FQ53"/>
<dbReference type="EMBL" id="JNAD02000011">
    <property type="protein sequence ID" value="RKM93136.1"/>
    <property type="molecule type" value="Genomic_DNA"/>
</dbReference>
<proteinExistence type="predicted"/>
<evidence type="ECO:0000313" key="2">
    <source>
        <dbReference type="Proteomes" id="UP000028058"/>
    </source>
</evidence>
<dbReference type="InterPro" id="IPR023393">
    <property type="entry name" value="START-like_dom_sf"/>
</dbReference>
<protein>
    <submittedName>
        <fullName evidence="1">SRPBCC family protein</fullName>
    </submittedName>
</protein>
<comment type="caution">
    <text evidence="1">The sequence shown here is derived from an EMBL/GenBank/DDBJ whole genome shotgun (WGS) entry which is preliminary data.</text>
</comment>
<accession>A0A3R7FQ53</accession>
<dbReference type="Gene3D" id="3.30.530.20">
    <property type="match status" value="1"/>
</dbReference>